<feature type="region of interest" description="Disordered" evidence="1">
    <location>
        <begin position="22"/>
        <end position="49"/>
    </location>
</feature>
<dbReference type="PIRSF" id="PIRSF029171">
    <property type="entry name" value="Esterase_LipA"/>
    <property type="match status" value="1"/>
</dbReference>
<evidence type="ECO:0008006" key="5">
    <source>
        <dbReference type="Google" id="ProtNLM"/>
    </source>
</evidence>
<dbReference type="GO" id="GO:0004806">
    <property type="term" value="F:triacylglycerol lipase activity"/>
    <property type="evidence" value="ECO:0007669"/>
    <property type="project" value="InterPro"/>
</dbReference>
<dbReference type="InterPro" id="IPR005152">
    <property type="entry name" value="Lipase_secreted"/>
</dbReference>
<dbReference type="OrthoDB" id="9955at2"/>
<evidence type="ECO:0000256" key="1">
    <source>
        <dbReference type="SAM" id="MobiDB-lite"/>
    </source>
</evidence>
<dbReference type="Proteomes" id="UP000030907">
    <property type="component" value="Plasmid pSfKp5.2"/>
</dbReference>
<keyword evidence="3" id="KW-0614">Plasmid</keyword>
<proteinExistence type="predicted"/>
<dbReference type="Gene3D" id="3.40.50.1820">
    <property type="entry name" value="alpha/beta hydrolase"/>
    <property type="match status" value="2"/>
</dbReference>
<dbReference type="KEGG" id="sphk:SKP52_24590"/>
<dbReference type="EMBL" id="CP009123">
    <property type="protein sequence ID" value="AJA11755.1"/>
    <property type="molecule type" value="Genomic_DNA"/>
</dbReference>
<organism evidence="3 4">
    <name type="scientific">Sphingopyxis fribergensis</name>
    <dbReference type="NCBI Taxonomy" id="1515612"/>
    <lineage>
        <taxon>Bacteria</taxon>
        <taxon>Pseudomonadati</taxon>
        <taxon>Pseudomonadota</taxon>
        <taxon>Alphaproteobacteria</taxon>
        <taxon>Sphingomonadales</taxon>
        <taxon>Sphingomonadaceae</taxon>
        <taxon>Sphingopyxis</taxon>
    </lineage>
</organism>
<dbReference type="RefSeq" id="WP_040110221.1">
    <property type="nucleotide sequence ID" value="NZ_CP009123.1"/>
</dbReference>
<name>A0A0A7PP08_9SPHN</name>
<dbReference type="PANTHER" id="PTHR34853:SF1">
    <property type="entry name" value="LIPASE 5"/>
    <property type="match status" value="1"/>
</dbReference>
<dbReference type="InterPro" id="IPR029058">
    <property type="entry name" value="AB_hydrolase_fold"/>
</dbReference>
<evidence type="ECO:0000313" key="4">
    <source>
        <dbReference type="Proteomes" id="UP000030907"/>
    </source>
</evidence>
<feature type="chain" id="PRO_5002030857" description="Secretory lipase" evidence="2">
    <location>
        <begin position="22"/>
        <end position="404"/>
    </location>
</feature>
<feature type="signal peptide" evidence="2">
    <location>
        <begin position="1"/>
        <end position="21"/>
    </location>
</feature>
<evidence type="ECO:0000313" key="3">
    <source>
        <dbReference type="EMBL" id="AJA11755.1"/>
    </source>
</evidence>
<protein>
    <recommendedName>
        <fullName evidence="5">Secretory lipase</fullName>
    </recommendedName>
</protein>
<dbReference type="SUPFAM" id="SSF53474">
    <property type="entry name" value="alpha/beta-Hydrolases"/>
    <property type="match status" value="1"/>
</dbReference>
<reference evidence="3 4" key="1">
    <citation type="journal article" date="2015" name="Int. J. Syst. Evol. Microbiol.">
        <title>Description of Sphingopyxis fribergensis sp. nov. - a soil bacterium with the ability to degrade styrene and phenylacetic acid.</title>
        <authorList>
            <person name="Oelschlagel M."/>
            <person name="Ruckert C."/>
            <person name="Kalinowski J."/>
            <person name="Schmidt G."/>
            <person name="Schlomann M."/>
            <person name="Tischler D."/>
        </authorList>
    </citation>
    <scope>NUCLEOTIDE SEQUENCE [LARGE SCALE GENOMIC DNA]</scope>
    <source>
        <strain evidence="3 4">Kp5.2</strain>
        <plasmid evidence="3">pSfKp5.2</plasmid>
    </source>
</reference>
<dbReference type="PANTHER" id="PTHR34853">
    <property type="match status" value="1"/>
</dbReference>
<accession>A0A0A7PP08</accession>
<geneLocation type="plasmid" evidence="3 4">
    <name>pSfKp5.2</name>
</geneLocation>
<keyword evidence="2" id="KW-0732">Signal</keyword>
<dbReference type="GO" id="GO:0016042">
    <property type="term" value="P:lipid catabolic process"/>
    <property type="evidence" value="ECO:0007669"/>
    <property type="project" value="InterPro"/>
</dbReference>
<keyword evidence="4" id="KW-1185">Reference proteome</keyword>
<sequence length="404" mass="41656">MKSHSIGMAALALALAPQAGAQSAPAPASSDVGPAPEAPPTPARLPAAGSMIDTAPLPAALGLADAGTALRILYTATNGITGTRSVAVTGALFLPKGTPPRDGWPVVAWAHGTVGIGDGCAPSANPRSERDSTYLNGWLREGYAVVATDYEGLGGPGPHPYLNTRAEAWSVLDSVRAALGATVGGTRLPLANKVLIVGQSQGASAAFATTIAARGYAPQVNVLGTIATGIPYLTGALPPRANIDQVDRTIAYLFYIAAAAGEVDPALKADTVFTPAAMPLVHAAAQRCVADMMTATVQAGMTRRRTLQGDFVAYYASFLRNTAYATLKTATPVFVGTGEQDIDVPTPMQKALVRDACKAGTRIQFHLYPGLDHSGTLNPSFADSRLFARQLLEGRPVETNCPAS</sequence>
<dbReference type="Pfam" id="PF03583">
    <property type="entry name" value="LIP"/>
    <property type="match status" value="1"/>
</dbReference>
<evidence type="ECO:0000256" key="2">
    <source>
        <dbReference type="SAM" id="SignalP"/>
    </source>
</evidence>
<dbReference type="AlphaFoldDB" id="A0A0A7PP08"/>
<dbReference type="HOGENOM" id="CLU_029538_3_3_5"/>
<gene>
    <name evidence="3" type="ORF">SKP52_24590</name>
</gene>